<dbReference type="Gene3D" id="2.170.220.10">
    <property type="match status" value="1"/>
</dbReference>
<feature type="domain" description="Methionyl/Valyl/Leucyl/Isoleucyl-tRNA synthetase anticodon-binding" evidence="12">
    <location>
        <begin position="619"/>
        <end position="761"/>
    </location>
</feature>
<keyword evidence="1 10" id="KW-0963">Cytoplasm</keyword>
<protein>
    <recommendedName>
        <fullName evidence="10">Valine--tRNA ligase</fullName>
        <ecNumber evidence="10">6.1.1.9</ecNumber>
    </recommendedName>
    <alternativeName>
        <fullName evidence="10">Valyl-tRNA synthetase</fullName>
        <shortName evidence="10">ValRS</shortName>
    </alternativeName>
</protein>
<accession>D1CC74</accession>
<dbReference type="SUPFAM" id="SSF47323">
    <property type="entry name" value="Anticodon-binding domain of a subclass of class I aminoacyl-tRNA synthetases"/>
    <property type="match status" value="1"/>
</dbReference>
<dbReference type="InterPro" id="IPR002303">
    <property type="entry name" value="Valyl-tRNA_ligase"/>
</dbReference>
<dbReference type="Gene3D" id="1.10.730.10">
    <property type="entry name" value="Isoleucyl-tRNA Synthetase, Domain 1"/>
    <property type="match status" value="1"/>
</dbReference>
<dbReference type="InterPro" id="IPR002300">
    <property type="entry name" value="aa-tRNA-synth_Ia"/>
</dbReference>
<dbReference type="GO" id="GO:0006438">
    <property type="term" value="P:valyl-tRNA aminoacylation"/>
    <property type="evidence" value="ECO:0007669"/>
    <property type="project" value="UniProtKB-UniRule"/>
</dbReference>
<comment type="subcellular location">
    <subcellularLocation>
        <location evidence="10">Cytoplasm</location>
    </subcellularLocation>
</comment>
<proteinExistence type="inferred from homology"/>
<evidence type="ECO:0000256" key="6">
    <source>
        <dbReference type="ARBA" id="ARBA00023054"/>
    </source>
</evidence>
<dbReference type="PRINTS" id="PR00986">
    <property type="entry name" value="TRNASYNTHVAL"/>
</dbReference>
<gene>
    <name evidence="10" type="primary">valS</name>
    <name evidence="14" type="ordered locus">Tter_1483</name>
</gene>
<dbReference type="PANTHER" id="PTHR11946">
    <property type="entry name" value="VALYL-TRNA SYNTHETASES"/>
    <property type="match status" value="1"/>
</dbReference>
<evidence type="ECO:0000259" key="13">
    <source>
        <dbReference type="Pfam" id="PF10458"/>
    </source>
</evidence>
<dbReference type="FunFam" id="3.40.50.620:FF:000020">
    <property type="entry name" value="Valine--tRNA ligase, mitochondrial"/>
    <property type="match status" value="1"/>
</dbReference>
<evidence type="ECO:0000256" key="10">
    <source>
        <dbReference type="HAMAP-Rule" id="MF_02004"/>
    </source>
</evidence>
<feature type="domain" description="Valyl-tRNA synthetase tRNA-binding arm" evidence="13">
    <location>
        <begin position="824"/>
        <end position="889"/>
    </location>
</feature>
<dbReference type="Gene3D" id="3.90.740.10">
    <property type="entry name" value="Valyl/Leucyl/Isoleucyl-tRNA synthetase, editing domain"/>
    <property type="match status" value="1"/>
</dbReference>
<dbReference type="InterPro" id="IPR013155">
    <property type="entry name" value="M/V/L/I-tRNA-synth_anticd-bd"/>
</dbReference>
<dbReference type="Gene3D" id="3.40.50.620">
    <property type="entry name" value="HUPs"/>
    <property type="match status" value="2"/>
</dbReference>
<dbReference type="HOGENOM" id="CLU_001493_0_2_0"/>
<comment type="domain">
    <text evidence="10">ValRS has two distinct active sites: one for aminoacylation and one for editing. The misactivated threonine is translocated from the active site to the editing site.</text>
</comment>
<dbReference type="RefSeq" id="WP_012875424.1">
    <property type="nucleotide sequence ID" value="NC_013525.1"/>
</dbReference>
<dbReference type="InterPro" id="IPR009008">
    <property type="entry name" value="Val/Leu/Ile-tRNA-synth_edit"/>
</dbReference>
<dbReference type="Gene3D" id="1.10.287.380">
    <property type="entry name" value="Valyl-tRNA synthetase, C-terminal domain"/>
    <property type="match status" value="1"/>
</dbReference>
<dbReference type="GO" id="GO:0005524">
    <property type="term" value="F:ATP binding"/>
    <property type="evidence" value="ECO:0007669"/>
    <property type="project" value="UniProtKB-UniRule"/>
</dbReference>
<dbReference type="Pfam" id="PF00133">
    <property type="entry name" value="tRNA-synt_1"/>
    <property type="match status" value="1"/>
</dbReference>
<evidence type="ECO:0000313" key="14">
    <source>
        <dbReference type="EMBL" id="ACZ42389.1"/>
    </source>
</evidence>
<dbReference type="OrthoDB" id="9810365at2"/>
<dbReference type="PANTHER" id="PTHR11946:SF93">
    <property type="entry name" value="VALINE--TRNA LIGASE, CHLOROPLASTIC_MITOCHONDRIAL 2"/>
    <property type="match status" value="1"/>
</dbReference>
<dbReference type="NCBIfam" id="TIGR00422">
    <property type="entry name" value="valS"/>
    <property type="match status" value="1"/>
</dbReference>
<feature type="coiled-coil region" evidence="10">
    <location>
        <begin position="822"/>
        <end position="891"/>
    </location>
</feature>
<keyword evidence="2 10" id="KW-0436">Ligase</keyword>
<dbReference type="SUPFAM" id="SSF46589">
    <property type="entry name" value="tRNA-binding arm"/>
    <property type="match status" value="1"/>
</dbReference>
<comment type="caution">
    <text evidence="10">Lacks conserved residue(s) required for the propagation of feature annotation.</text>
</comment>
<dbReference type="EC" id="6.1.1.9" evidence="10"/>
<dbReference type="InterPro" id="IPR037118">
    <property type="entry name" value="Val-tRNA_synth_C_sf"/>
</dbReference>
<evidence type="ECO:0000259" key="12">
    <source>
        <dbReference type="Pfam" id="PF08264"/>
    </source>
</evidence>
<dbReference type="Proteomes" id="UP000000323">
    <property type="component" value="Chromosome 1"/>
</dbReference>
<dbReference type="GO" id="GO:0004832">
    <property type="term" value="F:valine-tRNA ligase activity"/>
    <property type="evidence" value="ECO:0007669"/>
    <property type="project" value="UniProtKB-UniRule"/>
</dbReference>
<evidence type="ECO:0000256" key="9">
    <source>
        <dbReference type="ARBA" id="ARBA00060830"/>
    </source>
</evidence>
<dbReference type="InterPro" id="IPR009080">
    <property type="entry name" value="tRNAsynth_Ia_anticodon-bd"/>
</dbReference>
<comment type="domain">
    <text evidence="10">The C-terminal coiled-coil domain is crucial for aminoacylation activity.</text>
</comment>
<comment type="subunit">
    <text evidence="10">Monomer.</text>
</comment>
<feature type="binding site" evidence="10">
    <location>
        <position position="532"/>
    </location>
    <ligand>
        <name>ATP</name>
        <dbReference type="ChEBI" id="CHEBI:30616"/>
    </ligand>
</feature>
<comment type="catalytic activity">
    <reaction evidence="8 10">
        <text>tRNA(Val) + L-valine + ATP = L-valyl-tRNA(Val) + AMP + diphosphate</text>
        <dbReference type="Rhea" id="RHEA:10704"/>
        <dbReference type="Rhea" id="RHEA-COMP:9672"/>
        <dbReference type="Rhea" id="RHEA-COMP:9708"/>
        <dbReference type="ChEBI" id="CHEBI:30616"/>
        <dbReference type="ChEBI" id="CHEBI:33019"/>
        <dbReference type="ChEBI" id="CHEBI:57762"/>
        <dbReference type="ChEBI" id="CHEBI:78442"/>
        <dbReference type="ChEBI" id="CHEBI:78537"/>
        <dbReference type="ChEBI" id="CHEBI:456215"/>
        <dbReference type="EC" id="6.1.1.9"/>
    </reaction>
</comment>
<dbReference type="Pfam" id="PF08264">
    <property type="entry name" value="Anticodon_1"/>
    <property type="match status" value="1"/>
</dbReference>
<dbReference type="GO" id="GO:0002161">
    <property type="term" value="F:aminoacyl-tRNA deacylase activity"/>
    <property type="evidence" value="ECO:0007669"/>
    <property type="project" value="InterPro"/>
</dbReference>
<evidence type="ECO:0000256" key="2">
    <source>
        <dbReference type="ARBA" id="ARBA00022598"/>
    </source>
</evidence>
<evidence type="ECO:0000256" key="4">
    <source>
        <dbReference type="ARBA" id="ARBA00022840"/>
    </source>
</evidence>
<keyword evidence="3 10" id="KW-0547">Nucleotide-binding</keyword>
<feature type="domain" description="Aminoacyl-tRNA synthetase class Ia" evidence="11">
    <location>
        <begin position="21"/>
        <end position="568"/>
    </location>
</feature>
<dbReference type="GO" id="GO:0005829">
    <property type="term" value="C:cytosol"/>
    <property type="evidence" value="ECO:0007669"/>
    <property type="project" value="TreeGrafter"/>
</dbReference>
<evidence type="ECO:0000256" key="3">
    <source>
        <dbReference type="ARBA" id="ARBA00022741"/>
    </source>
</evidence>
<dbReference type="HAMAP" id="MF_02004">
    <property type="entry name" value="Val_tRNA_synth_type1"/>
    <property type="match status" value="1"/>
</dbReference>
<name>D1CC74_THET1</name>
<comment type="function">
    <text evidence="10">Catalyzes the attachment of valine to tRNA(Val). As ValRS can inadvertently accommodate and process structurally similar amino acids such as threonine, to avoid such errors, it has a 'posttransfer' editing activity that hydrolyzes mischarged Thr-tRNA(Val) in a tRNA-dependent manner.</text>
</comment>
<dbReference type="KEGG" id="ttr:Tter_1483"/>
<dbReference type="FunFam" id="3.90.740.10:FF:000008">
    <property type="entry name" value="Valine--tRNA ligase, mitochondrial"/>
    <property type="match status" value="1"/>
</dbReference>
<evidence type="ECO:0000256" key="5">
    <source>
        <dbReference type="ARBA" id="ARBA00022917"/>
    </source>
</evidence>
<sequence length="891" mass="103512">MQISEKEMAKAYDPRAVEARWYDWWDKQGYFTPKIDPTRKPFTIIMPPPNVTGELHMGHALFVTVEDILTRWRRMQGYPTLWLPGADHAGIAGQWVVEKELAAEGLTRHDLGREKFLERTWDWMNRYRGRIREQLRILGASCDWSRFKFTMDPEPSRAVRTAFKRLYDEGLIYRGKRMINWCPRCMTALSDLEVDHEEVKSHLWTLRYPIDGTDQFIEVATTRPETMLGDTAVAVHPDDERYRGIVGRTATLPIIGRKLQIVADELVDPEFGSGAVKVTPAHDPTDFEIGQKHNLPAVNILNLNGTLNENAGPFAGQTIQEARRNVVRRLEEEGYLVRVEDYTHSVAVCDRCESVIEPIISEQWFLRMDRLNKPALEVVRNEIVRMIPDRFKQIYINWVENEHDWCISRQLWWGHRIPIWYCHDCGHTMATDQEMLERCEKCGSTHIEQDPDVLDTWFSSALWPMSTLGWPEDTDDLRYFYPTSVMETGYDIIFLWVHRMIFMGLHFMGEVPFFDVYFHGTVRDEKGQRMSKTKGNVLDPTEITEQYGSDALRFALITSAPAGSDMKLGIQRVEAMRNFANKIWNATRYVIRACEDSQIETGPDGDPLPTSSEDATLADKWIISRLHRTIRDVTNMMERYQLHEAGRRLYDFIWSEYCDWYIESTKVVLAGDNEPAKRAARQTLVYVLERALRLLHPYMPFVTEELWHYLPHKGESIMIANWPEGGDTDSEAERQYELVTDIIRAIRNVRAERDVPTNRLVSAMIIAGNDTNILQEQAPIISRLARVDQSQLRIEAEGDMPSEDVVALVIGNTRVYLPLTGLIDIEEERKRLNQERDKTLAEIERVRNLLSNEQFTSRAPEHVVQRERDKLMAAEERLRTLDEHIQRLGKS</sequence>
<evidence type="ECO:0000256" key="8">
    <source>
        <dbReference type="ARBA" id="ARBA00047552"/>
    </source>
</evidence>
<dbReference type="CDD" id="cd00817">
    <property type="entry name" value="ValRS_core"/>
    <property type="match status" value="1"/>
</dbReference>
<dbReference type="Pfam" id="PF10458">
    <property type="entry name" value="Val_tRNA-synt_C"/>
    <property type="match status" value="1"/>
</dbReference>
<organism evidence="14 15">
    <name type="scientific">Thermobaculum terrenum (strain ATCC BAA-798 / CCMEE 7001 / YNP1)</name>
    <dbReference type="NCBI Taxonomy" id="525904"/>
    <lineage>
        <taxon>Bacteria</taxon>
        <taxon>Bacillati</taxon>
        <taxon>Chloroflexota</taxon>
        <taxon>Chloroflexia</taxon>
        <taxon>Candidatus Thermobaculales</taxon>
        <taxon>Candidatus Thermobaculaceae</taxon>
        <taxon>Thermobaculum</taxon>
    </lineage>
</organism>
<evidence type="ECO:0000256" key="7">
    <source>
        <dbReference type="ARBA" id="ARBA00023146"/>
    </source>
</evidence>
<dbReference type="STRING" id="525904.Tter_1483"/>
<dbReference type="EMBL" id="CP001825">
    <property type="protein sequence ID" value="ACZ42389.1"/>
    <property type="molecule type" value="Genomic_DNA"/>
</dbReference>
<comment type="similarity">
    <text evidence="9 10">Belongs to the class-I aminoacyl-tRNA synthetase family. ValS type 1 subfamily.</text>
</comment>
<keyword evidence="7 10" id="KW-0030">Aminoacyl-tRNA synthetase</keyword>
<dbReference type="InterPro" id="IPR001412">
    <property type="entry name" value="aa-tRNA-synth_I_CS"/>
</dbReference>
<dbReference type="PROSITE" id="PS00178">
    <property type="entry name" value="AA_TRNA_LIGASE_I"/>
    <property type="match status" value="1"/>
</dbReference>
<dbReference type="AlphaFoldDB" id="D1CC74"/>
<dbReference type="InterPro" id="IPR010978">
    <property type="entry name" value="tRNA-bd_arm"/>
</dbReference>
<keyword evidence="15" id="KW-1185">Reference proteome</keyword>
<dbReference type="SUPFAM" id="SSF52374">
    <property type="entry name" value="Nucleotidylyl transferase"/>
    <property type="match status" value="1"/>
</dbReference>
<evidence type="ECO:0000256" key="1">
    <source>
        <dbReference type="ARBA" id="ARBA00022490"/>
    </source>
</evidence>
<keyword evidence="6 10" id="KW-0175">Coiled coil</keyword>
<dbReference type="FunFam" id="1.10.287.380:FF:000001">
    <property type="entry name" value="Valine--tRNA ligase"/>
    <property type="match status" value="1"/>
</dbReference>
<evidence type="ECO:0000313" key="15">
    <source>
        <dbReference type="Proteomes" id="UP000000323"/>
    </source>
</evidence>
<dbReference type="NCBIfam" id="NF004349">
    <property type="entry name" value="PRK05729.1"/>
    <property type="match status" value="1"/>
</dbReference>
<dbReference type="CDD" id="cd07962">
    <property type="entry name" value="Anticodon_Ia_Val"/>
    <property type="match status" value="1"/>
</dbReference>
<keyword evidence="4 10" id="KW-0067">ATP-binding</keyword>
<dbReference type="SUPFAM" id="SSF50677">
    <property type="entry name" value="ValRS/IleRS/LeuRS editing domain"/>
    <property type="match status" value="1"/>
</dbReference>
<dbReference type="InterPro" id="IPR014729">
    <property type="entry name" value="Rossmann-like_a/b/a_fold"/>
</dbReference>
<dbReference type="eggNOG" id="COG0525">
    <property type="taxonomic scope" value="Bacteria"/>
</dbReference>
<keyword evidence="5 10" id="KW-0648">Protein biosynthesis</keyword>
<dbReference type="FunFam" id="1.10.730.10:FF:000014">
    <property type="entry name" value="Valine--tRNA ligase"/>
    <property type="match status" value="1"/>
</dbReference>
<dbReference type="InterPro" id="IPR019499">
    <property type="entry name" value="Val-tRNA_synth_tRNA-bd"/>
</dbReference>
<feature type="short sequence motif" description="'HIGH' region" evidence="10">
    <location>
        <begin position="49"/>
        <end position="59"/>
    </location>
</feature>
<evidence type="ECO:0000259" key="11">
    <source>
        <dbReference type="Pfam" id="PF00133"/>
    </source>
</evidence>
<reference evidence="15" key="1">
    <citation type="journal article" date="2010" name="Stand. Genomic Sci.">
        <title>Complete genome sequence of 'Thermobaculum terrenum' type strain (YNP1).</title>
        <authorList>
            <person name="Kiss H."/>
            <person name="Cleland D."/>
            <person name="Lapidus A."/>
            <person name="Lucas S."/>
            <person name="Glavina Del Rio T."/>
            <person name="Nolan M."/>
            <person name="Tice H."/>
            <person name="Han C."/>
            <person name="Goodwin L."/>
            <person name="Pitluck S."/>
            <person name="Liolios K."/>
            <person name="Ivanova N."/>
            <person name="Mavromatis K."/>
            <person name="Ovchinnikova G."/>
            <person name="Pati A."/>
            <person name="Chen A."/>
            <person name="Palaniappan K."/>
            <person name="Land M."/>
            <person name="Hauser L."/>
            <person name="Chang Y."/>
            <person name="Jeffries C."/>
            <person name="Lu M."/>
            <person name="Brettin T."/>
            <person name="Detter J."/>
            <person name="Goker M."/>
            <person name="Tindall B."/>
            <person name="Beck B."/>
            <person name="McDermott T."/>
            <person name="Woyke T."/>
            <person name="Bristow J."/>
            <person name="Eisen J."/>
            <person name="Markowitz V."/>
            <person name="Hugenholtz P."/>
            <person name="Kyrpides N."/>
            <person name="Klenk H."/>
            <person name="Cheng J."/>
        </authorList>
    </citation>
    <scope>NUCLEOTIDE SEQUENCE [LARGE SCALE GENOMIC DNA]</scope>
    <source>
        <strain evidence="15">ATCC BAA-798 / YNP1</strain>
    </source>
</reference>
<dbReference type="InterPro" id="IPR033705">
    <property type="entry name" value="Anticodon_Ia_Val"/>
</dbReference>